<dbReference type="GO" id="GO:0045944">
    <property type="term" value="P:positive regulation of transcription by RNA polymerase II"/>
    <property type="evidence" value="ECO:0007669"/>
    <property type="project" value="InterPro"/>
</dbReference>
<keyword evidence="9" id="KW-1185">Reference proteome</keyword>
<keyword evidence="5" id="KW-0539">Nucleus</keyword>
<evidence type="ECO:0000256" key="2">
    <source>
        <dbReference type="ARBA" id="ARBA00023015"/>
    </source>
</evidence>
<comment type="function">
    <text evidence="6">Probable transcription factor.</text>
</comment>
<dbReference type="EMBL" id="PKPP01004926">
    <property type="protein sequence ID" value="PWA62183.1"/>
    <property type="molecule type" value="Genomic_DNA"/>
</dbReference>
<dbReference type="OrthoDB" id="1933443at2759"/>
<dbReference type="PRINTS" id="PR00404">
    <property type="entry name" value="MADSDOMAIN"/>
</dbReference>
<dbReference type="GO" id="GO:0005634">
    <property type="term" value="C:nucleus"/>
    <property type="evidence" value="ECO:0007669"/>
    <property type="project" value="UniProtKB-SubCell"/>
</dbReference>
<dbReference type="SMART" id="SM00432">
    <property type="entry name" value="MADS"/>
    <property type="match status" value="1"/>
</dbReference>
<dbReference type="SUPFAM" id="SSF55455">
    <property type="entry name" value="SRF-like"/>
    <property type="match status" value="1"/>
</dbReference>
<dbReference type="PANTHER" id="PTHR48019">
    <property type="entry name" value="SERUM RESPONSE FACTOR HOMOLOG"/>
    <property type="match status" value="1"/>
</dbReference>
<dbReference type="GO" id="GO:0000977">
    <property type="term" value="F:RNA polymerase II transcription regulatory region sequence-specific DNA binding"/>
    <property type="evidence" value="ECO:0007669"/>
    <property type="project" value="InterPro"/>
</dbReference>
<dbReference type="AlphaFoldDB" id="A0A2U1MLP1"/>
<evidence type="ECO:0000259" key="7">
    <source>
        <dbReference type="PROSITE" id="PS50066"/>
    </source>
</evidence>
<dbReference type="PROSITE" id="PS00350">
    <property type="entry name" value="MADS_BOX_1"/>
    <property type="match status" value="1"/>
</dbReference>
<dbReference type="InterPro" id="IPR036879">
    <property type="entry name" value="TF_MADSbox_sf"/>
</dbReference>
<reference evidence="8 9" key="1">
    <citation type="journal article" date="2018" name="Mol. Plant">
        <title>The genome of Artemisia annua provides insight into the evolution of Asteraceae family and artemisinin biosynthesis.</title>
        <authorList>
            <person name="Shen Q."/>
            <person name="Zhang L."/>
            <person name="Liao Z."/>
            <person name="Wang S."/>
            <person name="Yan T."/>
            <person name="Shi P."/>
            <person name="Liu M."/>
            <person name="Fu X."/>
            <person name="Pan Q."/>
            <person name="Wang Y."/>
            <person name="Lv Z."/>
            <person name="Lu X."/>
            <person name="Zhang F."/>
            <person name="Jiang W."/>
            <person name="Ma Y."/>
            <person name="Chen M."/>
            <person name="Hao X."/>
            <person name="Li L."/>
            <person name="Tang Y."/>
            <person name="Lv G."/>
            <person name="Zhou Y."/>
            <person name="Sun X."/>
            <person name="Brodelius P.E."/>
            <person name="Rose J.K.C."/>
            <person name="Tang K."/>
        </authorList>
    </citation>
    <scope>NUCLEOTIDE SEQUENCE [LARGE SCALE GENOMIC DNA]</scope>
    <source>
        <strain evidence="9">cv. Huhao1</strain>
        <tissue evidence="8">Leaf</tissue>
    </source>
</reference>
<comment type="caution">
    <text evidence="8">The sequence shown here is derived from an EMBL/GenBank/DDBJ whole genome shotgun (WGS) entry which is preliminary data.</text>
</comment>
<dbReference type="InterPro" id="IPR050142">
    <property type="entry name" value="MADS-box/MEF2_TF"/>
</dbReference>
<keyword evidence="3" id="KW-0238">DNA-binding</keyword>
<name>A0A2U1MLP1_ARTAN</name>
<gene>
    <name evidence="8" type="ORF">CTI12_AA338420</name>
</gene>
<sequence length="327" mass="38423">MGRGKIEIKRIENNTSRQVTFCKRRNGLQKKAYELAVLCDAEIALIVFSTRGRLYEYANIDMNSTIDKYKKEKEASNAPNTCSIQEINIQHYQQESKRLRQQIKMCQDYNRVNCKNRLCGLSRLQISSLAFRKCRQPPSGENLGSIWSLYKCRRPPCGLPKLQISSPHDMILAETECMQKRIKHNSLITSHLIKSQTQKLISSQFIITEHYHEFKTYKTTVQDFFIICSILIKIAIKWLQDLYMRSRQVELEDYNTYLRSKITENERVQQQEEVDAGQEYNVMQAYLARNTLQLNIMEPFEDNRSDYSLPLNKSLHIGYKTLTFLTF</sequence>
<keyword evidence="4" id="KW-0804">Transcription</keyword>
<dbReference type="InterPro" id="IPR033896">
    <property type="entry name" value="MEF2-like_N"/>
</dbReference>
<dbReference type="STRING" id="35608.A0A2U1MLP1"/>
<evidence type="ECO:0000256" key="4">
    <source>
        <dbReference type="ARBA" id="ARBA00023163"/>
    </source>
</evidence>
<dbReference type="Pfam" id="PF00319">
    <property type="entry name" value="SRF-TF"/>
    <property type="match status" value="1"/>
</dbReference>
<organism evidence="8 9">
    <name type="scientific">Artemisia annua</name>
    <name type="common">Sweet wormwood</name>
    <dbReference type="NCBI Taxonomy" id="35608"/>
    <lineage>
        <taxon>Eukaryota</taxon>
        <taxon>Viridiplantae</taxon>
        <taxon>Streptophyta</taxon>
        <taxon>Embryophyta</taxon>
        <taxon>Tracheophyta</taxon>
        <taxon>Spermatophyta</taxon>
        <taxon>Magnoliopsida</taxon>
        <taxon>eudicotyledons</taxon>
        <taxon>Gunneridae</taxon>
        <taxon>Pentapetalae</taxon>
        <taxon>asterids</taxon>
        <taxon>campanulids</taxon>
        <taxon>Asterales</taxon>
        <taxon>Asteraceae</taxon>
        <taxon>Asteroideae</taxon>
        <taxon>Anthemideae</taxon>
        <taxon>Artemisiinae</taxon>
        <taxon>Artemisia</taxon>
    </lineage>
</organism>
<keyword evidence="2" id="KW-0805">Transcription regulation</keyword>
<comment type="subcellular location">
    <subcellularLocation>
        <location evidence="1">Nucleus</location>
    </subcellularLocation>
</comment>
<feature type="domain" description="MADS-box" evidence="7">
    <location>
        <begin position="1"/>
        <end position="61"/>
    </location>
</feature>
<dbReference type="Gene3D" id="3.40.1810.10">
    <property type="entry name" value="Transcription factor, MADS-box"/>
    <property type="match status" value="1"/>
</dbReference>
<evidence type="ECO:0000313" key="9">
    <source>
        <dbReference type="Proteomes" id="UP000245207"/>
    </source>
</evidence>
<accession>A0A2U1MLP1</accession>
<evidence type="ECO:0000256" key="5">
    <source>
        <dbReference type="ARBA" id="ARBA00023242"/>
    </source>
</evidence>
<dbReference type="InterPro" id="IPR002100">
    <property type="entry name" value="TF_MADSbox"/>
</dbReference>
<dbReference type="PROSITE" id="PS50066">
    <property type="entry name" value="MADS_BOX_2"/>
    <property type="match status" value="1"/>
</dbReference>
<dbReference type="FunFam" id="3.40.1810.10:FF:000005">
    <property type="entry name" value="MADS-box transcription factor 21"/>
    <property type="match status" value="1"/>
</dbReference>
<dbReference type="CDD" id="cd00265">
    <property type="entry name" value="MADS_MEF2_like"/>
    <property type="match status" value="1"/>
</dbReference>
<evidence type="ECO:0000256" key="3">
    <source>
        <dbReference type="ARBA" id="ARBA00023125"/>
    </source>
</evidence>
<evidence type="ECO:0000256" key="1">
    <source>
        <dbReference type="ARBA" id="ARBA00004123"/>
    </source>
</evidence>
<evidence type="ECO:0000256" key="6">
    <source>
        <dbReference type="ARBA" id="ARBA00037260"/>
    </source>
</evidence>
<protein>
    <submittedName>
        <fullName evidence="8">K-box region and MADS-box transcription factor family protein</fullName>
    </submittedName>
</protein>
<evidence type="ECO:0000313" key="8">
    <source>
        <dbReference type="EMBL" id="PWA62183.1"/>
    </source>
</evidence>
<dbReference type="Proteomes" id="UP000245207">
    <property type="component" value="Unassembled WGS sequence"/>
</dbReference>
<dbReference type="GO" id="GO:0046983">
    <property type="term" value="F:protein dimerization activity"/>
    <property type="evidence" value="ECO:0007669"/>
    <property type="project" value="InterPro"/>
</dbReference>
<proteinExistence type="predicted"/>